<dbReference type="Pfam" id="PF00056">
    <property type="entry name" value="Ldh_1_N"/>
    <property type="match status" value="1"/>
</dbReference>
<dbReference type="EMBL" id="CAAGRJ010039732">
    <property type="protein sequence ID" value="VFV46937.1"/>
    <property type="molecule type" value="Genomic_DNA"/>
</dbReference>
<accession>A0A485PQ50</accession>
<protein>
    <submittedName>
        <fullName evidence="2">Achain human muscle l-lactate dehydrogenase m</fullName>
    </submittedName>
</protein>
<sequence>DLSNELALVDVVEDKLKREMTNLQHGRLFLRTPKFVSGKDYNVTTNSKLVIFTERKPS</sequence>
<dbReference type="InterPro" id="IPR001236">
    <property type="entry name" value="Lactate/malate_DH_N"/>
</dbReference>
<keyword evidence="3" id="KW-1185">Reference proteome</keyword>
<proteinExistence type="predicted"/>
<evidence type="ECO:0000313" key="3">
    <source>
        <dbReference type="Proteomes" id="UP000386466"/>
    </source>
</evidence>
<dbReference type="Proteomes" id="UP000386466">
    <property type="component" value="Unassembled WGS sequence"/>
</dbReference>
<feature type="non-terminal residue" evidence="2">
    <location>
        <position position="1"/>
    </location>
</feature>
<evidence type="ECO:0000259" key="1">
    <source>
        <dbReference type="Pfam" id="PF00056"/>
    </source>
</evidence>
<dbReference type="AlphaFoldDB" id="A0A485PQ50"/>
<organism evidence="2 3">
    <name type="scientific">Lynx pardinus</name>
    <name type="common">Iberian lynx</name>
    <name type="synonym">Felis pardina</name>
    <dbReference type="NCBI Taxonomy" id="191816"/>
    <lineage>
        <taxon>Eukaryota</taxon>
        <taxon>Metazoa</taxon>
        <taxon>Chordata</taxon>
        <taxon>Craniata</taxon>
        <taxon>Vertebrata</taxon>
        <taxon>Euteleostomi</taxon>
        <taxon>Mammalia</taxon>
        <taxon>Eutheria</taxon>
        <taxon>Laurasiatheria</taxon>
        <taxon>Carnivora</taxon>
        <taxon>Feliformia</taxon>
        <taxon>Felidae</taxon>
        <taxon>Felinae</taxon>
        <taxon>Lynx</taxon>
    </lineage>
</organism>
<evidence type="ECO:0000313" key="2">
    <source>
        <dbReference type="EMBL" id="VFV46937.1"/>
    </source>
</evidence>
<dbReference type="PANTHER" id="PTHR43128:SF10">
    <property type="entry name" value="L-LACTATE DEHYDROGENASE A CHAIN"/>
    <property type="match status" value="1"/>
</dbReference>
<dbReference type="PANTHER" id="PTHR43128">
    <property type="entry name" value="L-2-HYDROXYCARBOXYLATE DEHYDROGENASE (NAD(P)(+))"/>
    <property type="match status" value="1"/>
</dbReference>
<reference evidence="2 3" key="1">
    <citation type="submission" date="2019-01" db="EMBL/GenBank/DDBJ databases">
        <authorList>
            <person name="Alioto T."/>
            <person name="Alioto T."/>
        </authorList>
    </citation>
    <scope>NUCLEOTIDE SEQUENCE [LARGE SCALE GENOMIC DNA]</scope>
</reference>
<dbReference type="GO" id="GO:0006089">
    <property type="term" value="P:lactate metabolic process"/>
    <property type="evidence" value="ECO:0007669"/>
    <property type="project" value="TreeGrafter"/>
</dbReference>
<dbReference type="InterPro" id="IPR036291">
    <property type="entry name" value="NAD(P)-bd_dom_sf"/>
</dbReference>
<dbReference type="Gene3D" id="3.40.50.720">
    <property type="entry name" value="NAD(P)-binding Rossmann-like Domain"/>
    <property type="match status" value="1"/>
</dbReference>
<gene>
    <name evidence="2" type="ORF">LYPA_23C016995</name>
</gene>
<dbReference type="SUPFAM" id="SSF51735">
    <property type="entry name" value="NAD(P)-binding Rossmann-fold domains"/>
    <property type="match status" value="1"/>
</dbReference>
<feature type="domain" description="Lactate/malate dehydrogenase N-terminal" evidence="1">
    <location>
        <begin position="2"/>
        <end position="53"/>
    </location>
</feature>
<name>A0A485PQ50_LYNPA</name>
<dbReference type="GO" id="GO:0004459">
    <property type="term" value="F:L-lactate dehydrogenase (NAD+) activity"/>
    <property type="evidence" value="ECO:0007669"/>
    <property type="project" value="TreeGrafter"/>
</dbReference>